<dbReference type="Gene3D" id="1.25.10.10">
    <property type="entry name" value="Leucine-rich Repeat Variant"/>
    <property type="match status" value="1"/>
</dbReference>
<dbReference type="PROSITE" id="PS50077">
    <property type="entry name" value="HEAT_REPEAT"/>
    <property type="match status" value="1"/>
</dbReference>
<accession>A0AAN9EUX8</accession>
<evidence type="ECO:0000256" key="3">
    <source>
        <dbReference type="SAM" id="MobiDB-lite"/>
    </source>
</evidence>
<feature type="compositionally biased region" description="Acidic residues" evidence="3">
    <location>
        <begin position="213"/>
        <end position="225"/>
    </location>
</feature>
<proteinExistence type="predicted"/>
<dbReference type="Pfam" id="PF02985">
    <property type="entry name" value="HEAT"/>
    <property type="match status" value="1"/>
</dbReference>
<dbReference type="EMBL" id="JAYKXN010000008">
    <property type="protein sequence ID" value="KAK7263781.1"/>
    <property type="molecule type" value="Genomic_DNA"/>
</dbReference>
<evidence type="ECO:0000256" key="1">
    <source>
        <dbReference type="ARBA" id="ARBA00022737"/>
    </source>
</evidence>
<sequence length="225" mass="24735">MSGLGIKFREFIPSILNVSRQCLASGEEDIAIISSEIFDELIESPAPLLGDSVKSTPEIISLYESVLPCILNALEDASDEVKETSYYALAAFCENMGEEILFDIDERDDEIANGFRGVSSNDEAHDEPRVQNISITTGVSDDKAAATQALGLFAQHTKTFCMVEDDDKEVVAQACTSVADIIKDYGHATVEPIEKYTPKKVNHDMDGDKLDDNLEEDEDEDEDLT</sequence>
<keyword evidence="5" id="KW-1185">Reference proteome</keyword>
<dbReference type="InterPro" id="IPR011989">
    <property type="entry name" value="ARM-like"/>
</dbReference>
<gene>
    <name evidence="4" type="ORF">RJT34_31378</name>
</gene>
<dbReference type="InterPro" id="IPR000357">
    <property type="entry name" value="HEAT"/>
</dbReference>
<dbReference type="InterPro" id="IPR016024">
    <property type="entry name" value="ARM-type_fold"/>
</dbReference>
<dbReference type="InterPro" id="IPR021133">
    <property type="entry name" value="HEAT_type_2"/>
</dbReference>
<reference evidence="4 5" key="1">
    <citation type="submission" date="2024-01" db="EMBL/GenBank/DDBJ databases">
        <title>The genomes of 5 underutilized Papilionoideae crops provide insights into root nodulation and disease resistance.</title>
        <authorList>
            <person name="Yuan L."/>
        </authorList>
    </citation>
    <scope>NUCLEOTIDE SEQUENCE [LARGE SCALE GENOMIC DNA]</scope>
    <source>
        <strain evidence="4">LY-2023</strain>
        <tissue evidence="4">Leaf</tissue>
    </source>
</reference>
<evidence type="ECO:0000313" key="5">
    <source>
        <dbReference type="Proteomes" id="UP001359559"/>
    </source>
</evidence>
<dbReference type="SUPFAM" id="SSF48371">
    <property type="entry name" value="ARM repeat"/>
    <property type="match status" value="1"/>
</dbReference>
<dbReference type="Proteomes" id="UP001359559">
    <property type="component" value="Unassembled WGS sequence"/>
</dbReference>
<feature type="repeat" description="HEAT" evidence="2">
    <location>
        <begin position="66"/>
        <end position="103"/>
    </location>
</feature>
<organism evidence="4 5">
    <name type="scientific">Clitoria ternatea</name>
    <name type="common">Butterfly pea</name>
    <dbReference type="NCBI Taxonomy" id="43366"/>
    <lineage>
        <taxon>Eukaryota</taxon>
        <taxon>Viridiplantae</taxon>
        <taxon>Streptophyta</taxon>
        <taxon>Embryophyta</taxon>
        <taxon>Tracheophyta</taxon>
        <taxon>Spermatophyta</taxon>
        <taxon>Magnoliopsida</taxon>
        <taxon>eudicotyledons</taxon>
        <taxon>Gunneridae</taxon>
        <taxon>Pentapetalae</taxon>
        <taxon>rosids</taxon>
        <taxon>fabids</taxon>
        <taxon>Fabales</taxon>
        <taxon>Fabaceae</taxon>
        <taxon>Papilionoideae</taxon>
        <taxon>50 kb inversion clade</taxon>
        <taxon>NPAAA clade</taxon>
        <taxon>indigoferoid/millettioid clade</taxon>
        <taxon>Phaseoleae</taxon>
        <taxon>Clitoria</taxon>
    </lineage>
</organism>
<evidence type="ECO:0000256" key="2">
    <source>
        <dbReference type="PROSITE-ProRule" id="PRU00103"/>
    </source>
</evidence>
<feature type="region of interest" description="Disordered" evidence="3">
    <location>
        <begin position="194"/>
        <end position="225"/>
    </location>
</feature>
<comment type="caution">
    <text evidence="4">The sequence shown here is derived from an EMBL/GenBank/DDBJ whole genome shotgun (WGS) entry which is preliminary data.</text>
</comment>
<evidence type="ECO:0000313" key="4">
    <source>
        <dbReference type="EMBL" id="KAK7263781.1"/>
    </source>
</evidence>
<keyword evidence="1" id="KW-0677">Repeat</keyword>
<dbReference type="AlphaFoldDB" id="A0AAN9EUX8"/>
<feature type="compositionally biased region" description="Basic and acidic residues" evidence="3">
    <location>
        <begin position="194"/>
        <end position="212"/>
    </location>
</feature>
<protein>
    <submittedName>
        <fullName evidence="4">Uncharacterized protein</fullName>
    </submittedName>
</protein>
<name>A0AAN9EUX8_CLITE</name>